<evidence type="ECO:0000259" key="14">
    <source>
        <dbReference type="PROSITE" id="PS50102"/>
    </source>
</evidence>
<evidence type="ECO:0000256" key="9">
    <source>
        <dbReference type="ARBA" id="ARBA00023033"/>
    </source>
</evidence>
<dbReference type="SMART" id="SM00360">
    <property type="entry name" value="RRM"/>
    <property type="match status" value="1"/>
</dbReference>
<dbReference type="PROSITE" id="PS00086">
    <property type="entry name" value="CYTOCHROME_P450"/>
    <property type="match status" value="1"/>
</dbReference>
<sequence>MAKEALYLAATLATGAYVAWALAEFLSLRYTNHRLTARASYCPPWLAVLLVPALLVARARHAMLRGMRIYKAQPAIVYPHRDPVLGLDWLRLMRASLRRDSVLETWHELFTRAVGHTFWYLSIGSWTLMTNEPDNVKAMLATQFDAWPVGGTRQMTTTLALGPHAIFSANGGEWAHARALMRPSFVRNQIADLECTDRHVENFLARAPRDGSKVDLQALLFGYSTDTLVNPTEDALEFAKSFEYALLSSASRARLGWLVQLLPDKKLDASVAYCKAFIDRHVAAALSQDKAKERPYVFMNEMLESGAPHEQITEQLLSMILGGRDTSASTMSSMFWELARRPDLVRKIRGEVKGLDGRRPAWEELKGLKYLNNVLKEALRLWAPVATNMRAANKDTVLPKGGGPDGQAPLFVPKGTSCRFSLYSLHRRKDVYGDDAEEFRPERWDTLRASWEYIPFSGGPRICIGQQFALTMMLYLTTRFFQTFDKIEARDELPMVQQAGTTIKLLHGCWVPRPVLKQRLQGPLASSTLVAQVTKDSRSAGAQDFVHAHLHNTTSQPSPCTTHLSAPVANMASRSRSRSPRSPRSPSRRRYRSRSRSVTPRPAAASRSPERRRRYDSRSIERSPTPPPRRNGRFRSDSRSLSRGRGRDSRDTSEPRVIMGTKIVVERLSKNVRESHLREIFGHYGPILDLDLPMNRTCEQGASYQNPVDLTETCEQVDTNRGTAYILYEKQEDAEVAIANMHDGTIDGAAIHVSIVLPRRLMSPEPPLARRGANIDPRIPPPSGPRGGRGRGYPGPGGGYHAGGGGGRYGPRSNAYEPPRPRSPSWSPPRGPRSFGGGGRHRSPSYGSYSSRSRSRSPPRRGGGGRYGDEPRRRSRSRSYDSYGGRNRSPSPRRAAFR</sequence>
<dbReference type="InterPro" id="IPR012677">
    <property type="entry name" value="Nucleotide-bd_a/b_plait_sf"/>
</dbReference>
<dbReference type="PANTHER" id="PTHR24287">
    <property type="entry name" value="P450, PUTATIVE (EUROFUNG)-RELATED"/>
    <property type="match status" value="1"/>
</dbReference>
<dbReference type="Gene3D" id="1.10.630.10">
    <property type="entry name" value="Cytochrome P450"/>
    <property type="match status" value="1"/>
</dbReference>
<gene>
    <name evidence="15" type="ORF">TPAR_05564</name>
</gene>
<evidence type="ECO:0000256" key="3">
    <source>
        <dbReference type="ARBA" id="ARBA00010617"/>
    </source>
</evidence>
<dbReference type="EMBL" id="PKSG01000560">
    <property type="protein sequence ID" value="POR34240.1"/>
    <property type="molecule type" value="Genomic_DNA"/>
</dbReference>
<keyword evidence="8" id="KW-0408">Iron</keyword>
<keyword evidence="6 13" id="KW-1133">Transmembrane helix</keyword>
<protein>
    <recommendedName>
        <fullName evidence="14">RRM domain-containing protein</fullName>
    </recommendedName>
</protein>
<name>A0A2S4KVN9_9HYPO</name>
<evidence type="ECO:0000256" key="13">
    <source>
        <dbReference type="SAM" id="Phobius"/>
    </source>
</evidence>
<keyword evidence="16" id="KW-1185">Reference proteome</keyword>
<dbReference type="InterPro" id="IPR000504">
    <property type="entry name" value="RRM_dom"/>
</dbReference>
<dbReference type="InterPro" id="IPR002974">
    <property type="entry name" value="Cyt_P450_E_CYP52_ascomycetes"/>
</dbReference>
<dbReference type="GO" id="GO:0020037">
    <property type="term" value="F:heme binding"/>
    <property type="evidence" value="ECO:0007669"/>
    <property type="project" value="InterPro"/>
</dbReference>
<feature type="compositionally biased region" description="Polar residues" evidence="12">
    <location>
        <begin position="552"/>
        <end position="564"/>
    </location>
</feature>
<dbReference type="SUPFAM" id="SSF48264">
    <property type="entry name" value="Cytochrome P450"/>
    <property type="match status" value="1"/>
</dbReference>
<evidence type="ECO:0000313" key="16">
    <source>
        <dbReference type="Proteomes" id="UP000237481"/>
    </source>
</evidence>
<dbReference type="Proteomes" id="UP000237481">
    <property type="component" value="Unassembled WGS sequence"/>
</dbReference>
<evidence type="ECO:0000256" key="1">
    <source>
        <dbReference type="ARBA" id="ARBA00001971"/>
    </source>
</evidence>
<comment type="caution">
    <text evidence="15">The sequence shown here is derived from an EMBL/GenBank/DDBJ whole genome shotgun (WGS) entry which is preliminary data.</text>
</comment>
<feature type="compositionally biased region" description="Basic residues" evidence="12">
    <location>
        <begin position="575"/>
        <end position="595"/>
    </location>
</feature>
<dbReference type="PRINTS" id="PR01239">
    <property type="entry name" value="EP450IICYP52"/>
</dbReference>
<evidence type="ECO:0000256" key="7">
    <source>
        <dbReference type="ARBA" id="ARBA00023002"/>
    </source>
</evidence>
<dbReference type="InterPro" id="IPR035979">
    <property type="entry name" value="RBD_domain_sf"/>
</dbReference>
<feature type="transmembrane region" description="Helical" evidence="13">
    <location>
        <begin position="45"/>
        <end position="63"/>
    </location>
</feature>
<keyword evidence="9" id="KW-0503">Monooxygenase</keyword>
<accession>A0A2S4KVN9</accession>
<dbReference type="SUPFAM" id="SSF54928">
    <property type="entry name" value="RNA-binding domain, RBD"/>
    <property type="match status" value="1"/>
</dbReference>
<keyword evidence="5" id="KW-0479">Metal-binding</keyword>
<organism evidence="15 16">
    <name type="scientific">Tolypocladium paradoxum</name>
    <dbReference type="NCBI Taxonomy" id="94208"/>
    <lineage>
        <taxon>Eukaryota</taxon>
        <taxon>Fungi</taxon>
        <taxon>Dikarya</taxon>
        <taxon>Ascomycota</taxon>
        <taxon>Pezizomycotina</taxon>
        <taxon>Sordariomycetes</taxon>
        <taxon>Hypocreomycetidae</taxon>
        <taxon>Hypocreales</taxon>
        <taxon>Ophiocordycipitaceae</taxon>
        <taxon>Tolypocladium</taxon>
    </lineage>
</organism>
<feature type="region of interest" description="Disordered" evidence="12">
    <location>
        <begin position="764"/>
        <end position="898"/>
    </location>
</feature>
<dbReference type="InterPro" id="IPR017972">
    <property type="entry name" value="Cyt_P450_CS"/>
</dbReference>
<dbReference type="STRING" id="94208.A0A2S4KVN9"/>
<evidence type="ECO:0000256" key="2">
    <source>
        <dbReference type="ARBA" id="ARBA00004167"/>
    </source>
</evidence>
<dbReference type="InterPro" id="IPR036396">
    <property type="entry name" value="Cyt_P450_sf"/>
</dbReference>
<dbReference type="GO" id="GO:0016020">
    <property type="term" value="C:membrane"/>
    <property type="evidence" value="ECO:0007669"/>
    <property type="project" value="UniProtKB-SubCell"/>
</dbReference>
<dbReference type="InterPro" id="IPR047146">
    <property type="entry name" value="Cyt_P450_E_CYP52_fungi"/>
</dbReference>
<keyword evidence="11" id="KW-0694">RNA-binding</keyword>
<feature type="domain" description="RRM" evidence="14">
    <location>
        <begin position="661"/>
        <end position="758"/>
    </location>
</feature>
<dbReference type="CDD" id="cd11063">
    <property type="entry name" value="CYP52"/>
    <property type="match status" value="1"/>
</dbReference>
<dbReference type="PRINTS" id="PR00385">
    <property type="entry name" value="P450"/>
</dbReference>
<feature type="compositionally biased region" description="Low complexity" evidence="12">
    <location>
        <begin position="596"/>
        <end position="607"/>
    </location>
</feature>
<keyword evidence="4 13" id="KW-0812">Transmembrane</keyword>
<dbReference type="Gene3D" id="3.30.70.330">
    <property type="match status" value="1"/>
</dbReference>
<evidence type="ECO:0000256" key="6">
    <source>
        <dbReference type="ARBA" id="ARBA00022989"/>
    </source>
</evidence>
<dbReference type="PANTHER" id="PTHR24287:SF17">
    <property type="entry name" value="P450, PUTATIVE (EUROFUNG)-RELATED"/>
    <property type="match status" value="1"/>
</dbReference>
<proteinExistence type="inferred from homology"/>
<feature type="compositionally biased region" description="Gly residues" evidence="12">
    <location>
        <begin position="785"/>
        <end position="809"/>
    </location>
</feature>
<evidence type="ECO:0000256" key="4">
    <source>
        <dbReference type="ARBA" id="ARBA00022692"/>
    </source>
</evidence>
<dbReference type="OrthoDB" id="1470350at2759"/>
<evidence type="ECO:0000313" key="15">
    <source>
        <dbReference type="EMBL" id="POR34240.1"/>
    </source>
</evidence>
<reference evidence="15 16" key="1">
    <citation type="submission" date="2018-01" db="EMBL/GenBank/DDBJ databases">
        <title>Harnessing the power of phylogenomics to disentangle the directionality and signatures of interkingdom host jumping in the parasitic fungal genus Tolypocladium.</title>
        <authorList>
            <person name="Quandt C.A."/>
            <person name="Patterson W."/>
            <person name="Spatafora J.W."/>
        </authorList>
    </citation>
    <scope>NUCLEOTIDE SEQUENCE [LARGE SCALE GENOMIC DNA]</scope>
    <source>
        <strain evidence="15 16">NRBC 100945</strain>
    </source>
</reference>
<dbReference type="AlphaFoldDB" id="A0A2S4KVN9"/>
<dbReference type="GO" id="GO:0016712">
    <property type="term" value="F:oxidoreductase activity, acting on paired donors, with incorporation or reduction of molecular oxygen, reduced flavin or flavoprotein as one donor, and incorporation of one atom of oxygen"/>
    <property type="evidence" value="ECO:0007669"/>
    <property type="project" value="InterPro"/>
</dbReference>
<dbReference type="InterPro" id="IPR001128">
    <property type="entry name" value="Cyt_P450"/>
</dbReference>
<evidence type="ECO:0000256" key="12">
    <source>
        <dbReference type="SAM" id="MobiDB-lite"/>
    </source>
</evidence>
<dbReference type="GO" id="GO:0003723">
    <property type="term" value="F:RNA binding"/>
    <property type="evidence" value="ECO:0007669"/>
    <property type="project" value="UniProtKB-UniRule"/>
</dbReference>
<comment type="similarity">
    <text evidence="3">Belongs to the cytochrome P450 family.</text>
</comment>
<keyword evidence="10 13" id="KW-0472">Membrane</keyword>
<evidence type="ECO:0000256" key="11">
    <source>
        <dbReference type="PROSITE-ProRule" id="PRU00176"/>
    </source>
</evidence>
<evidence type="ECO:0000256" key="10">
    <source>
        <dbReference type="ARBA" id="ARBA00023136"/>
    </source>
</evidence>
<dbReference type="Pfam" id="PF00067">
    <property type="entry name" value="p450"/>
    <property type="match status" value="1"/>
</dbReference>
<dbReference type="GO" id="GO:0005506">
    <property type="term" value="F:iron ion binding"/>
    <property type="evidence" value="ECO:0007669"/>
    <property type="project" value="InterPro"/>
</dbReference>
<evidence type="ECO:0000256" key="8">
    <source>
        <dbReference type="ARBA" id="ARBA00023004"/>
    </source>
</evidence>
<feature type="compositionally biased region" description="Low complexity" evidence="12">
    <location>
        <begin position="880"/>
        <end position="889"/>
    </location>
</feature>
<comment type="cofactor">
    <cofactor evidence="1">
        <name>heme</name>
        <dbReference type="ChEBI" id="CHEBI:30413"/>
    </cofactor>
</comment>
<feature type="region of interest" description="Disordered" evidence="12">
    <location>
        <begin position="552"/>
        <end position="656"/>
    </location>
</feature>
<dbReference type="PROSITE" id="PS50102">
    <property type="entry name" value="RRM"/>
    <property type="match status" value="1"/>
</dbReference>
<evidence type="ECO:0000256" key="5">
    <source>
        <dbReference type="ARBA" id="ARBA00022723"/>
    </source>
</evidence>
<comment type="subcellular location">
    <subcellularLocation>
        <location evidence="2">Membrane</location>
        <topology evidence="2">Single-pass membrane protein</topology>
    </subcellularLocation>
</comment>
<keyword evidence="7" id="KW-0560">Oxidoreductase</keyword>
<feature type="compositionally biased region" description="Basic and acidic residues" evidence="12">
    <location>
        <begin position="634"/>
        <end position="654"/>
    </location>
</feature>